<evidence type="ECO:0000259" key="3">
    <source>
        <dbReference type="PROSITE" id="PS50882"/>
    </source>
</evidence>
<dbReference type="EMBL" id="JANAVB010036655">
    <property type="protein sequence ID" value="KAJ6802997.1"/>
    <property type="molecule type" value="Genomic_DNA"/>
</dbReference>
<feature type="region of interest" description="Disordered" evidence="2">
    <location>
        <begin position="536"/>
        <end position="568"/>
    </location>
</feature>
<dbReference type="Pfam" id="PF04146">
    <property type="entry name" value="YTH"/>
    <property type="match status" value="1"/>
</dbReference>
<accession>A0AAX6EPW0</accession>
<feature type="compositionally biased region" description="Polar residues" evidence="2">
    <location>
        <begin position="550"/>
        <end position="568"/>
    </location>
</feature>
<proteinExistence type="inferred from homology"/>
<dbReference type="InterPro" id="IPR007275">
    <property type="entry name" value="YTH_domain"/>
</dbReference>
<keyword evidence="1" id="KW-0694">RNA-binding</keyword>
<feature type="region of interest" description="Disordered" evidence="2">
    <location>
        <begin position="30"/>
        <end position="57"/>
    </location>
</feature>
<reference evidence="5" key="2">
    <citation type="submission" date="2023-04" db="EMBL/GenBank/DDBJ databases">
        <authorList>
            <person name="Bruccoleri R.E."/>
            <person name="Oakeley E.J."/>
            <person name="Faust A.-M."/>
            <person name="Dessus-Babus S."/>
            <person name="Altorfer M."/>
            <person name="Burckhardt D."/>
            <person name="Oertli M."/>
            <person name="Naumann U."/>
            <person name="Petersen F."/>
            <person name="Wong J."/>
        </authorList>
    </citation>
    <scope>NUCLEOTIDE SEQUENCE</scope>
    <source>
        <strain evidence="5">GSM-AAB239-AS_SAM_17_03QT</strain>
        <tissue evidence="5">Leaf</tissue>
    </source>
</reference>
<evidence type="ECO:0000256" key="2">
    <source>
        <dbReference type="SAM" id="MobiDB-lite"/>
    </source>
</evidence>
<reference evidence="5" key="1">
    <citation type="journal article" date="2023" name="GigaByte">
        <title>Genome assembly of the bearded iris, Iris pallida Lam.</title>
        <authorList>
            <person name="Bruccoleri R.E."/>
            <person name="Oakeley E.J."/>
            <person name="Faust A.M.E."/>
            <person name="Altorfer M."/>
            <person name="Dessus-Babus S."/>
            <person name="Burckhardt D."/>
            <person name="Oertli M."/>
            <person name="Naumann U."/>
            <person name="Petersen F."/>
            <person name="Wong J."/>
        </authorList>
    </citation>
    <scope>NUCLEOTIDE SEQUENCE</scope>
    <source>
        <strain evidence="5">GSM-AAB239-AS_SAM_17_03QT</strain>
    </source>
</reference>
<dbReference type="Proteomes" id="UP001140949">
    <property type="component" value="Unassembled WGS sequence"/>
</dbReference>
<dbReference type="GO" id="GO:1990247">
    <property type="term" value="F:N6-methyladenosine-containing RNA reader activity"/>
    <property type="evidence" value="ECO:0007669"/>
    <property type="project" value="UniProtKB-UniRule"/>
</dbReference>
<evidence type="ECO:0000313" key="4">
    <source>
        <dbReference type="EMBL" id="KAJ6802997.1"/>
    </source>
</evidence>
<dbReference type="EMBL" id="JANAVB010035219">
    <property type="protein sequence ID" value="KAJ6805815.1"/>
    <property type="molecule type" value="Genomic_DNA"/>
</dbReference>
<comment type="similarity">
    <text evidence="1">Belongs to the YTHDF family.</text>
</comment>
<evidence type="ECO:0000313" key="6">
    <source>
        <dbReference type="Proteomes" id="UP001140949"/>
    </source>
</evidence>
<dbReference type="InterPro" id="IPR045168">
    <property type="entry name" value="YTH_prot"/>
</dbReference>
<dbReference type="GO" id="GO:0003729">
    <property type="term" value="F:mRNA binding"/>
    <property type="evidence" value="ECO:0007669"/>
    <property type="project" value="UniProtKB-UniRule"/>
</dbReference>
<protein>
    <recommendedName>
        <fullName evidence="1">YTH domain-containing family protein</fullName>
    </recommendedName>
</protein>
<dbReference type="PANTHER" id="PTHR12357">
    <property type="entry name" value="YTH YT521-B HOMOLOGY DOMAIN-CONTAINING"/>
    <property type="match status" value="1"/>
</dbReference>
<dbReference type="GO" id="GO:0061157">
    <property type="term" value="P:mRNA destabilization"/>
    <property type="evidence" value="ECO:0007669"/>
    <property type="project" value="TreeGrafter"/>
</dbReference>
<dbReference type="Gene3D" id="3.10.590.10">
    <property type="entry name" value="ph1033 like domains"/>
    <property type="match status" value="1"/>
</dbReference>
<dbReference type="PANTHER" id="PTHR12357:SF95">
    <property type="entry name" value="YTH DOMAIN-CONTAINING FAMILY PROTEIN"/>
    <property type="match status" value="1"/>
</dbReference>
<dbReference type="AlphaFoldDB" id="A0AAX6EPW0"/>
<evidence type="ECO:0000256" key="1">
    <source>
        <dbReference type="RuleBase" id="RU369095"/>
    </source>
</evidence>
<comment type="caution">
    <text evidence="5">The sequence shown here is derived from an EMBL/GenBank/DDBJ whole genome shotgun (WGS) entry which is preliminary data.</text>
</comment>
<dbReference type="GO" id="GO:0005737">
    <property type="term" value="C:cytoplasm"/>
    <property type="evidence" value="ECO:0007669"/>
    <property type="project" value="TreeGrafter"/>
</dbReference>
<comment type="function">
    <text evidence="1">Specifically recognizes and binds N6-methyladenosine (m6A)-containing RNAs, and regulates mRNA stability. M6A is a modification present at internal sites of mRNAs and some non-coding RNAs and plays a role in mRNA stability and processing.</text>
</comment>
<evidence type="ECO:0000313" key="5">
    <source>
        <dbReference type="EMBL" id="KAJ6805815.1"/>
    </source>
</evidence>
<dbReference type="CDD" id="cd21134">
    <property type="entry name" value="YTH"/>
    <property type="match status" value="1"/>
</dbReference>
<dbReference type="PROSITE" id="PS50882">
    <property type="entry name" value="YTH"/>
    <property type="match status" value="1"/>
</dbReference>
<sequence>MTSEREVEKSTEALAVGPKIDSLGVQNVTCEENVEPSPISPSPSPGVAASSSRESATGYGTVPEQGFYYLPTTNPGDVYLGYNGTYPKWEGQGLYCMPTSYFTYAPGEITGFEDQSLGHQPYMSTSGYTPQTVFYGSEQMPVFARDSEQGAGYQQVGLNVCDDFKIKASNEGHAPSNLEDPNKVKTKITAEVKTSSKPLDSRQHQLSFSSKSPVQYIKSVNKGAQSSTSIQPVGFPMEYQHSTKISSPSYQGLRGFSPRNNFPGTRSTFQIVNNNNMRRENSNSHTRYEASSELVIGPRADRETSPSSSLKNELNPFLSRDHFNKPDFQTKYEQAKFFMIKSYSEDDIHKSIKYSVWSSTPNGNDKLDAAFREAEKTTLEKSTKCPVFLFFSVNASGQFVGLAEMSGPVDFKKKMDFWQQDKWNGFFPVTWHIIKDIPNRNFQHITLENNENKSVTFSRDTQEIKLRQGLRMLLMFKSYPLRRSVLDDFDFYENREKTLHNTRGNQSALEPTNVNFKDYNSTKQLERAVGELNISGRAREPHSAPKHTPANFTMNPSRNYRPSVNRSQ</sequence>
<organism evidence="5 6">
    <name type="scientific">Iris pallida</name>
    <name type="common">Sweet iris</name>
    <dbReference type="NCBI Taxonomy" id="29817"/>
    <lineage>
        <taxon>Eukaryota</taxon>
        <taxon>Viridiplantae</taxon>
        <taxon>Streptophyta</taxon>
        <taxon>Embryophyta</taxon>
        <taxon>Tracheophyta</taxon>
        <taxon>Spermatophyta</taxon>
        <taxon>Magnoliopsida</taxon>
        <taxon>Liliopsida</taxon>
        <taxon>Asparagales</taxon>
        <taxon>Iridaceae</taxon>
        <taxon>Iridoideae</taxon>
        <taxon>Irideae</taxon>
        <taxon>Iris</taxon>
    </lineage>
</organism>
<keyword evidence="6" id="KW-1185">Reference proteome</keyword>
<feature type="domain" description="YTH" evidence="3">
    <location>
        <begin position="335"/>
        <end position="476"/>
    </location>
</feature>
<name>A0AAX6EPW0_IRIPA</name>
<gene>
    <name evidence="5" type="ORF">M6B38_178005</name>
    <name evidence="4" type="ORF">M6B38_190215</name>
</gene>